<evidence type="ECO:0000313" key="10">
    <source>
        <dbReference type="RefSeq" id="XP_018326870.1"/>
    </source>
</evidence>
<sequence>MARRSKFNHKYNNKMTNKPLGVFDFDHTILNENSDTVAIDLINRRDIPLTLKEVYRNDGWTSYMQGIFDILRSKGITQQTLTERINEIPPVAGICTLIRELQENFNFDVIIISDSNSYFINSWLETQRLANYIRKVFTNPAEFRNGKLIISKYHLQTTCKLSAKNLCKGQIMENFIASQKEEGINYGPVVYIGDGSNDFCPIVRLSEEDIGCVRKFHKCQDLIKTAKEGKPIEKTGETYKIRARILEWTTGYDILDFIRKEFPAEYSSEFIDDSTDE</sequence>
<feature type="binding site" evidence="7">
    <location>
        <position position="114"/>
    </location>
    <ligand>
        <name>substrate</name>
    </ligand>
</feature>
<name>A0A1W4X3H0_AGRPL</name>
<keyword evidence="3 8" id="KW-0479">Metal-binding</keyword>
<dbReference type="NCBIfam" id="TIGR01489">
    <property type="entry name" value="DKMTPPase-SF"/>
    <property type="match status" value="1"/>
</dbReference>
<dbReference type="OrthoDB" id="10267182at2759"/>
<dbReference type="InterPro" id="IPR016965">
    <property type="entry name" value="Pase_PHOSPHO-typ"/>
</dbReference>
<dbReference type="Proteomes" id="UP000192223">
    <property type="component" value="Unplaced"/>
</dbReference>
<reference evidence="10" key="1">
    <citation type="submission" date="2025-08" db="UniProtKB">
        <authorList>
            <consortium name="RefSeq"/>
        </authorList>
    </citation>
    <scope>IDENTIFICATION</scope>
    <source>
        <tissue evidence="10">Entire body</tissue>
    </source>
</reference>
<dbReference type="InParanoid" id="A0A1W4X3H0"/>
<keyword evidence="9" id="KW-1185">Reference proteome</keyword>
<gene>
    <name evidence="10" type="primary">LOC108738121</name>
</gene>
<keyword evidence="4" id="KW-0378">Hydrolase</keyword>
<feature type="binding site" evidence="8">
    <location>
        <position position="194"/>
    </location>
    <ligand>
        <name>Mg(2+)</name>
        <dbReference type="ChEBI" id="CHEBI:18420"/>
    </ligand>
</feature>
<evidence type="ECO:0000256" key="4">
    <source>
        <dbReference type="ARBA" id="ARBA00022801"/>
    </source>
</evidence>
<protein>
    <submittedName>
        <fullName evidence="10">Pyridoxal phosphate phosphatase PHOSPHO2-like isoform X1</fullName>
    </submittedName>
</protein>
<feature type="binding site" evidence="8">
    <location>
        <position position="26"/>
    </location>
    <ligand>
        <name>Mg(2+)</name>
        <dbReference type="ChEBI" id="CHEBI:18420"/>
    </ligand>
</feature>
<comment type="similarity">
    <text evidence="2">Belongs to the HAD-like hydrolase superfamily. PHOSPHO family.</text>
</comment>
<dbReference type="SUPFAM" id="SSF56784">
    <property type="entry name" value="HAD-like"/>
    <property type="match status" value="1"/>
</dbReference>
<evidence type="ECO:0000256" key="1">
    <source>
        <dbReference type="ARBA" id="ARBA00001946"/>
    </source>
</evidence>
<evidence type="ECO:0000256" key="5">
    <source>
        <dbReference type="ARBA" id="ARBA00022842"/>
    </source>
</evidence>
<dbReference type="RefSeq" id="XP_018326870.1">
    <property type="nucleotide sequence ID" value="XM_018471368.1"/>
</dbReference>
<dbReference type="PANTHER" id="PTHR20889:SF12">
    <property type="entry name" value="LP01149P"/>
    <property type="match status" value="1"/>
</dbReference>
<dbReference type="FunCoup" id="A0A1W4X3H0">
    <property type="interactions" value="233"/>
</dbReference>
<evidence type="ECO:0000313" key="9">
    <source>
        <dbReference type="Proteomes" id="UP000192223"/>
    </source>
</evidence>
<accession>A0A1W4X3H0</accession>
<proteinExistence type="inferred from homology"/>
<dbReference type="STRING" id="224129.A0A1W4X3H0"/>
<dbReference type="NCBIfam" id="TIGR01488">
    <property type="entry name" value="HAD-SF-IB"/>
    <property type="match status" value="1"/>
</dbReference>
<dbReference type="KEGG" id="apln:108738121"/>
<comment type="cofactor">
    <cofactor evidence="1 8">
        <name>Mg(2+)</name>
        <dbReference type="ChEBI" id="CHEBI:18420"/>
    </cofactor>
</comment>
<dbReference type="GO" id="GO:0016791">
    <property type="term" value="F:phosphatase activity"/>
    <property type="evidence" value="ECO:0007669"/>
    <property type="project" value="InterPro"/>
</dbReference>
<feature type="active site" description="Proton donor" evidence="6">
    <location>
        <position position="26"/>
    </location>
</feature>
<dbReference type="AlphaFoldDB" id="A0A1W4X3H0"/>
<evidence type="ECO:0000256" key="8">
    <source>
        <dbReference type="PIRSR" id="PIRSR031051-3"/>
    </source>
</evidence>
<dbReference type="PIRSF" id="PIRSF031051">
    <property type="entry name" value="PyrdxlP_Pase_PHOSPHO2"/>
    <property type="match status" value="1"/>
</dbReference>
<feature type="binding site" evidence="8">
    <location>
        <position position="24"/>
    </location>
    <ligand>
        <name>Mg(2+)</name>
        <dbReference type="ChEBI" id="CHEBI:18420"/>
    </ligand>
</feature>
<dbReference type="Gene3D" id="3.40.50.1000">
    <property type="entry name" value="HAD superfamily/HAD-like"/>
    <property type="match status" value="1"/>
</dbReference>
<keyword evidence="5 8" id="KW-0460">Magnesium</keyword>
<dbReference type="GeneID" id="108738121"/>
<evidence type="ECO:0000256" key="3">
    <source>
        <dbReference type="ARBA" id="ARBA00022723"/>
    </source>
</evidence>
<evidence type="ECO:0000256" key="2">
    <source>
        <dbReference type="ARBA" id="ARBA00008541"/>
    </source>
</evidence>
<organism evidence="9 10">
    <name type="scientific">Agrilus planipennis</name>
    <name type="common">Emerald ash borer</name>
    <name type="synonym">Agrilus marcopoli</name>
    <dbReference type="NCBI Taxonomy" id="224129"/>
    <lineage>
        <taxon>Eukaryota</taxon>
        <taxon>Metazoa</taxon>
        <taxon>Ecdysozoa</taxon>
        <taxon>Arthropoda</taxon>
        <taxon>Hexapoda</taxon>
        <taxon>Insecta</taxon>
        <taxon>Pterygota</taxon>
        <taxon>Neoptera</taxon>
        <taxon>Endopterygota</taxon>
        <taxon>Coleoptera</taxon>
        <taxon>Polyphaga</taxon>
        <taxon>Elateriformia</taxon>
        <taxon>Buprestoidea</taxon>
        <taxon>Buprestidae</taxon>
        <taxon>Agrilinae</taxon>
        <taxon>Agrilus</taxon>
    </lineage>
</organism>
<dbReference type="InterPro" id="IPR023214">
    <property type="entry name" value="HAD_sf"/>
</dbReference>
<feature type="active site" description="Nucleophile" evidence="6">
    <location>
        <position position="24"/>
    </location>
</feature>
<dbReference type="GO" id="GO:0046872">
    <property type="term" value="F:metal ion binding"/>
    <property type="evidence" value="ECO:0007669"/>
    <property type="project" value="UniProtKB-KW"/>
</dbReference>
<dbReference type="Pfam" id="PF06888">
    <property type="entry name" value="Put_Phosphatase"/>
    <property type="match status" value="1"/>
</dbReference>
<evidence type="ECO:0000256" key="6">
    <source>
        <dbReference type="PIRSR" id="PIRSR031051-1"/>
    </source>
</evidence>
<feature type="binding site" evidence="7">
    <location>
        <position position="35"/>
    </location>
    <ligand>
        <name>substrate</name>
    </ligand>
</feature>
<dbReference type="InterPro" id="IPR036412">
    <property type="entry name" value="HAD-like_sf"/>
</dbReference>
<dbReference type="InterPro" id="IPR006384">
    <property type="entry name" value="HAD_hydro_PyrdxlP_Pase-like"/>
</dbReference>
<dbReference type="PANTHER" id="PTHR20889">
    <property type="entry name" value="PHOSPHATASE, ORPHAN 1, 2"/>
    <property type="match status" value="1"/>
</dbReference>
<evidence type="ECO:0000256" key="7">
    <source>
        <dbReference type="PIRSR" id="PIRSR031051-2"/>
    </source>
</evidence>